<keyword evidence="1" id="KW-0812">Transmembrane</keyword>
<feature type="transmembrane region" description="Helical" evidence="1">
    <location>
        <begin position="21"/>
        <end position="41"/>
    </location>
</feature>
<gene>
    <name evidence="2" type="ORF">P2L57_32365</name>
</gene>
<dbReference type="Proteomes" id="UP001220022">
    <property type="component" value="Unassembled WGS sequence"/>
</dbReference>
<sequence>MVTSKESLGTRLSRARLGQEAAWLAATWCVLFVLVHLYWAWGGTVGFVAATGSSDLIRPTWFVIFGLWGVALVCLVGAGAALAAVQSWGRGMPQWMVRTVLWMGVIVLLLRALPTGVQDVLLVTGVLHPARPLDWSVVHWRLALWTPWFLIGATLFLLTAIAAGHRRRLISAA</sequence>
<accession>A0ABT5Z8U5</accession>
<dbReference type="EMBL" id="JARHTQ010000031">
    <property type="protein sequence ID" value="MDF2260240.1"/>
    <property type="molecule type" value="Genomic_DNA"/>
</dbReference>
<dbReference type="RefSeq" id="WP_275820645.1">
    <property type="nucleotide sequence ID" value="NZ_BAAANM010000036.1"/>
</dbReference>
<name>A0ABT5Z8U5_9ACTN</name>
<keyword evidence="1" id="KW-0472">Membrane</keyword>
<dbReference type="Pfam" id="PF13160">
    <property type="entry name" value="DUF3995"/>
    <property type="match status" value="1"/>
</dbReference>
<organism evidence="2 3">
    <name type="scientific">Streptantibioticus ferralitis</name>
    <dbReference type="NCBI Taxonomy" id="236510"/>
    <lineage>
        <taxon>Bacteria</taxon>
        <taxon>Bacillati</taxon>
        <taxon>Actinomycetota</taxon>
        <taxon>Actinomycetes</taxon>
        <taxon>Kitasatosporales</taxon>
        <taxon>Streptomycetaceae</taxon>
        <taxon>Streptantibioticus</taxon>
    </lineage>
</organism>
<comment type="caution">
    <text evidence="2">The sequence shown here is derived from an EMBL/GenBank/DDBJ whole genome shotgun (WGS) entry which is preliminary data.</text>
</comment>
<keyword evidence="1" id="KW-1133">Transmembrane helix</keyword>
<keyword evidence="3" id="KW-1185">Reference proteome</keyword>
<proteinExistence type="predicted"/>
<evidence type="ECO:0000313" key="2">
    <source>
        <dbReference type="EMBL" id="MDF2260240.1"/>
    </source>
</evidence>
<reference evidence="2 3" key="1">
    <citation type="submission" date="2023-03" db="EMBL/GenBank/DDBJ databases">
        <title>Draft genome sequence of type strain Streptomyces ferralitis JCM 14344.</title>
        <authorList>
            <person name="Klaysubun C."/>
            <person name="Duangmal K."/>
        </authorList>
    </citation>
    <scope>NUCLEOTIDE SEQUENCE [LARGE SCALE GENOMIC DNA]</scope>
    <source>
        <strain evidence="2 3">JCM 14344</strain>
    </source>
</reference>
<evidence type="ECO:0000313" key="3">
    <source>
        <dbReference type="Proteomes" id="UP001220022"/>
    </source>
</evidence>
<evidence type="ECO:0000256" key="1">
    <source>
        <dbReference type="SAM" id="Phobius"/>
    </source>
</evidence>
<dbReference type="InterPro" id="IPR025058">
    <property type="entry name" value="DUF3995"/>
</dbReference>
<feature type="transmembrane region" description="Helical" evidence="1">
    <location>
        <begin position="142"/>
        <end position="163"/>
    </location>
</feature>
<protein>
    <submittedName>
        <fullName evidence="2">DUF3995 domain-containing protein</fullName>
    </submittedName>
</protein>
<feature type="transmembrane region" description="Helical" evidence="1">
    <location>
        <begin position="61"/>
        <end position="83"/>
    </location>
</feature>